<dbReference type="eggNOG" id="ENOG502T1PX">
    <property type="taxonomic scope" value="Eukaryota"/>
</dbReference>
<feature type="transmembrane region" description="Helical" evidence="1">
    <location>
        <begin position="14"/>
        <end position="32"/>
    </location>
</feature>
<dbReference type="Proteomes" id="UP000008549">
    <property type="component" value="Unassembled WGS sequence"/>
</dbReference>
<dbReference type="InterPro" id="IPR019428">
    <property type="entry name" value="7TM_GPCR_serpentine_rcpt_Str"/>
</dbReference>
<dbReference type="InParanoid" id="A8Y060"/>
<dbReference type="PANTHER" id="PTHR46178">
    <property type="entry name" value="SEVEN TM RECEPTOR"/>
    <property type="match status" value="1"/>
</dbReference>
<keyword evidence="1" id="KW-0812">Transmembrane</keyword>
<accession>A8Y060</accession>
<keyword evidence="3" id="KW-1185">Reference proteome</keyword>
<keyword evidence="1" id="KW-1133">Transmembrane helix</keyword>
<proteinExistence type="predicted"/>
<feature type="transmembrane region" description="Helical" evidence="1">
    <location>
        <begin position="129"/>
        <end position="153"/>
    </location>
</feature>
<dbReference type="AlphaFoldDB" id="A8Y060"/>
<dbReference type="WormBase" id="CBG21495">
    <property type="protein sequence ID" value="CBP28970"/>
    <property type="gene ID" value="WBGene00040249"/>
    <property type="gene designation" value="Cbr-str-52"/>
</dbReference>
<evidence type="ECO:0000256" key="1">
    <source>
        <dbReference type="SAM" id="Phobius"/>
    </source>
</evidence>
<keyword evidence="1" id="KW-0472">Membrane</keyword>
<dbReference type="STRING" id="6238.A8Y060"/>
<feature type="transmembrane region" description="Helical" evidence="1">
    <location>
        <begin position="44"/>
        <end position="61"/>
    </location>
</feature>
<evidence type="ECO:0000313" key="4">
    <source>
        <dbReference type="WormBase" id="CBG21495"/>
    </source>
</evidence>
<dbReference type="PANTHER" id="PTHR46178:SF3">
    <property type="entry name" value="SEVEN TM RECEPTOR"/>
    <property type="match status" value="1"/>
</dbReference>
<protein>
    <submittedName>
        <fullName evidence="2">Protein CBR-STR-52</fullName>
    </submittedName>
</protein>
<feature type="transmembrane region" description="Helical" evidence="1">
    <location>
        <begin position="93"/>
        <end position="117"/>
    </location>
</feature>
<sequence>MKSFFHLSSIFTKFGFSAGLLSNIILIYLTLFHIRKIQVTYKSMVIFFAILGIVFSGWELFSKPFMHNFNKSMVYFSLASKFGVPEEFFQFGIAFYAGLYMAIVAFISLQFVFRYLALFKPKFAKKFDGIGFIGWMGYSMVPGIIYGSSFYFYCLPDQFSDDYVRDEMLMNYELAIGEIPRFVIVSYDGNNSLRWKNMAFLVQGVSVIGLHYLVILYFGLKIHFNMKKKLQEYSTTYRRIQNQLFRALVVQTMAPTFLFVLPAGPILLGPLASPIFGFPISLQTGWLCSVFSFYPPIDSIAFMVIVTEYKKVIKEQLHYMFFPPESQSAACTSTDQNAKPIQMS</sequence>
<organism evidence="2 3">
    <name type="scientific">Caenorhabditis briggsae</name>
    <dbReference type="NCBI Taxonomy" id="6238"/>
    <lineage>
        <taxon>Eukaryota</taxon>
        <taxon>Metazoa</taxon>
        <taxon>Ecdysozoa</taxon>
        <taxon>Nematoda</taxon>
        <taxon>Chromadorea</taxon>
        <taxon>Rhabditida</taxon>
        <taxon>Rhabditina</taxon>
        <taxon>Rhabditomorpha</taxon>
        <taxon>Rhabditoidea</taxon>
        <taxon>Rhabditidae</taxon>
        <taxon>Peloderinae</taxon>
        <taxon>Caenorhabditis</taxon>
    </lineage>
</organism>
<evidence type="ECO:0000313" key="2">
    <source>
        <dbReference type="EMBL" id="CAP38278.2"/>
    </source>
</evidence>
<dbReference type="SUPFAM" id="SSF81321">
    <property type="entry name" value="Family A G protein-coupled receptor-like"/>
    <property type="match status" value="1"/>
</dbReference>
<dbReference type="Pfam" id="PF10326">
    <property type="entry name" value="7TM_GPCR_Str"/>
    <property type="match status" value="1"/>
</dbReference>
<dbReference type="EMBL" id="HE601387">
    <property type="protein sequence ID" value="CAP38278.2"/>
    <property type="molecule type" value="Genomic_DNA"/>
</dbReference>
<dbReference type="OMA" id="MAPTIMF"/>
<feature type="transmembrane region" description="Helical" evidence="1">
    <location>
        <begin position="284"/>
        <end position="306"/>
    </location>
</feature>
<evidence type="ECO:0000313" key="3">
    <source>
        <dbReference type="Proteomes" id="UP000008549"/>
    </source>
</evidence>
<feature type="transmembrane region" description="Helical" evidence="1">
    <location>
        <begin position="198"/>
        <end position="220"/>
    </location>
</feature>
<reference evidence="2 3" key="2">
    <citation type="journal article" date="2011" name="PLoS Genet.">
        <title>Caenorhabditis briggsae recombinant inbred line genotypes reveal inter-strain incompatibility and the evolution of recombination.</title>
        <authorList>
            <person name="Ross J.A."/>
            <person name="Koboldt D.C."/>
            <person name="Staisch J.E."/>
            <person name="Chamberlin H.M."/>
            <person name="Gupta B.P."/>
            <person name="Miller R.D."/>
            <person name="Baird S.E."/>
            <person name="Haag E.S."/>
        </authorList>
    </citation>
    <scope>NUCLEOTIDE SEQUENCE [LARGE SCALE GENOMIC DNA]</scope>
    <source>
        <strain evidence="2 3">AF16</strain>
    </source>
</reference>
<feature type="transmembrane region" description="Helical" evidence="1">
    <location>
        <begin position="244"/>
        <end position="264"/>
    </location>
</feature>
<reference evidence="2 3" key="1">
    <citation type="journal article" date="2003" name="PLoS Biol.">
        <title>The genome sequence of Caenorhabditis briggsae: a platform for comparative genomics.</title>
        <authorList>
            <person name="Stein L.D."/>
            <person name="Bao Z."/>
            <person name="Blasiar D."/>
            <person name="Blumenthal T."/>
            <person name="Brent M.R."/>
            <person name="Chen N."/>
            <person name="Chinwalla A."/>
            <person name="Clarke L."/>
            <person name="Clee C."/>
            <person name="Coghlan A."/>
            <person name="Coulson A."/>
            <person name="D'Eustachio P."/>
            <person name="Fitch D.H."/>
            <person name="Fulton L.A."/>
            <person name="Fulton R.E."/>
            <person name="Griffiths-Jones S."/>
            <person name="Harris T.W."/>
            <person name="Hillier L.W."/>
            <person name="Kamath R."/>
            <person name="Kuwabara P.E."/>
            <person name="Mardis E.R."/>
            <person name="Marra M.A."/>
            <person name="Miner T.L."/>
            <person name="Minx P."/>
            <person name="Mullikin J.C."/>
            <person name="Plumb R.W."/>
            <person name="Rogers J."/>
            <person name="Schein J.E."/>
            <person name="Sohrmann M."/>
            <person name="Spieth J."/>
            <person name="Stajich J.E."/>
            <person name="Wei C."/>
            <person name="Willey D."/>
            <person name="Wilson R.K."/>
            <person name="Durbin R."/>
            <person name="Waterston R.H."/>
        </authorList>
    </citation>
    <scope>NUCLEOTIDE SEQUENCE [LARGE SCALE GENOMIC DNA]</scope>
    <source>
        <strain evidence="2 3">AF16</strain>
    </source>
</reference>
<dbReference type="HOGENOM" id="CLU_036335_4_2_1"/>
<name>A8Y060_CAEBR</name>
<gene>
    <name evidence="4" type="primary">str-52</name>
    <name evidence="2" type="synonym">Cbr-str-52</name>
    <name evidence="4" type="ORF">CBG21495</name>
    <name evidence="2" type="ORF">CBG_21495</name>
</gene>